<dbReference type="Proteomes" id="UP000654345">
    <property type="component" value="Unassembled WGS sequence"/>
</dbReference>
<evidence type="ECO:0000259" key="4">
    <source>
        <dbReference type="Pfam" id="PF00005"/>
    </source>
</evidence>
<evidence type="ECO:0000313" key="6">
    <source>
        <dbReference type="Proteomes" id="UP000654345"/>
    </source>
</evidence>
<dbReference type="InterPro" id="IPR050763">
    <property type="entry name" value="ABC_transporter_ATP-binding"/>
</dbReference>
<evidence type="ECO:0000256" key="2">
    <source>
        <dbReference type="ARBA" id="ARBA00022741"/>
    </source>
</evidence>
<dbReference type="PANTHER" id="PTHR42711:SF17">
    <property type="entry name" value="ABC TRANSPORTER ATP-BINDING PROTEIN"/>
    <property type="match status" value="1"/>
</dbReference>
<keyword evidence="6" id="KW-1185">Reference proteome</keyword>
<gene>
    <name evidence="5" type="ORF">KSB_89280</name>
</gene>
<dbReference type="RefSeq" id="WP_201376568.1">
    <property type="nucleotide sequence ID" value="NZ_BNJG01000005.1"/>
</dbReference>
<dbReference type="InterPro" id="IPR003439">
    <property type="entry name" value="ABC_transporter-like_ATP-bd"/>
</dbReference>
<dbReference type="Pfam" id="PF00005">
    <property type="entry name" value="ABC_tran"/>
    <property type="match status" value="1"/>
</dbReference>
<organism evidence="5 6">
    <name type="scientific">Ktedonobacter robiniae</name>
    <dbReference type="NCBI Taxonomy" id="2778365"/>
    <lineage>
        <taxon>Bacteria</taxon>
        <taxon>Bacillati</taxon>
        <taxon>Chloroflexota</taxon>
        <taxon>Ktedonobacteria</taxon>
        <taxon>Ktedonobacterales</taxon>
        <taxon>Ktedonobacteraceae</taxon>
        <taxon>Ktedonobacter</taxon>
    </lineage>
</organism>
<keyword evidence="2" id="KW-0547">Nucleotide-binding</keyword>
<feature type="domain" description="ABC transporter" evidence="4">
    <location>
        <begin position="1"/>
        <end position="71"/>
    </location>
</feature>
<dbReference type="InterPro" id="IPR027417">
    <property type="entry name" value="P-loop_NTPase"/>
</dbReference>
<evidence type="ECO:0000256" key="1">
    <source>
        <dbReference type="ARBA" id="ARBA00022448"/>
    </source>
</evidence>
<keyword evidence="1" id="KW-0813">Transport</keyword>
<proteinExistence type="predicted"/>
<name>A0ABQ3V6B0_9CHLR</name>
<keyword evidence="3" id="KW-0067">ATP-binding</keyword>
<evidence type="ECO:0000313" key="5">
    <source>
        <dbReference type="EMBL" id="GHO60453.1"/>
    </source>
</evidence>
<evidence type="ECO:0000256" key="3">
    <source>
        <dbReference type="ARBA" id="ARBA00022840"/>
    </source>
</evidence>
<sequence>MSFEVKKGEIVGLLRPNGAGKTTILEMMEGLRKSDSGTSIVANANVAEATRKVTSHIGVQLQSSSFFDNMKGVQP</sequence>
<dbReference type="PANTHER" id="PTHR42711">
    <property type="entry name" value="ABC TRANSPORTER ATP-BINDING PROTEIN"/>
    <property type="match status" value="1"/>
</dbReference>
<dbReference type="EMBL" id="BNJG01000005">
    <property type="protein sequence ID" value="GHO60453.1"/>
    <property type="molecule type" value="Genomic_DNA"/>
</dbReference>
<reference evidence="5 6" key="1">
    <citation type="journal article" date="2021" name="Int. J. Syst. Evol. Microbiol.">
        <title>Reticulibacter mediterranei gen. nov., sp. nov., within the new family Reticulibacteraceae fam. nov., and Ktedonospora formicarum gen. nov., sp. nov., Ktedonobacter robiniae sp. nov., Dictyobacter formicarum sp. nov. and Dictyobacter arantiisoli sp. nov., belonging to the class Ktedonobacteria.</title>
        <authorList>
            <person name="Yabe S."/>
            <person name="Zheng Y."/>
            <person name="Wang C.M."/>
            <person name="Sakai Y."/>
            <person name="Abe K."/>
            <person name="Yokota A."/>
            <person name="Donadio S."/>
            <person name="Cavaletti L."/>
            <person name="Monciardini P."/>
        </authorList>
    </citation>
    <scope>NUCLEOTIDE SEQUENCE [LARGE SCALE GENOMIC DNA]</scope>
    <source>
        <strain evidence="5 6">SOSP1-30</strain>
    </source>
</reference>
<protein>
    <recommendedName>
        <fullName evidence="4">ABC transporter domain-containing protein</fullName>
    </recommendedName>
</protein>
<dbReference type="Gene3D" id="3.40.50.300">
    <property type="entry name" value="P-loop containing nucleotide triphosphate hydrolases"/>
    <property type="match status" value="1"/>
</dbReference>
<dbReference type="SUPFAM" id="SSF52540">
    <property type="entry name" value="P-loop containing nucleoside triphosphate hydrolases"/>
    <property type="match status" value="1"/>
</dbReference>
<accession>A0ABQ3V6B0</accession>
<comment type="caution">
    <text evidence="5">The sequence shown here is derived from an EMBL/GenBank/DDBJ whole genome shotgun (WGS) entry which is preliminary data.</text>
</comment>